<dbReference type="HOGENOM" id="CLU_051638_3_0_5"/>
<evidence type="ECO:0000259" key="8">
    <source>
        <dbReference type="SMART" id="SM01266"/>
    </source>
</evidence>
<comment type="function">
    <text evidence="6">Acetyltransferase implicated in the O-acetylation of Nod factors.</text>
</comment>
<evidence type="ECO:0000256" key="6">
    <source>
        <dbReference type="ARBA" id="ARBA00055587"/>
    </source>
</evidence>
<dbReference type="GO" id="GO:0016407">
    <property type="term" value="F:acetyltransferase activity"/>
    <property type="evidence" value="ECO:0007669"/>
    <property type="project" value="InterPro"/>
</dbReference>
<dbReference type="PANTHER" id="PTHR23416:SF23">
    <property type="entry name" value="ACETYLTRANSFERASE C18B11.09C-RELATED"/>
    <property type="match status" value="1"/>
</dbReference>
<dbReference type="KEGG" id="rli:RLO149_c014690"/>
<dbReference type="eggNOG" id="COG0110">
    <property type="taxonomic scope" value="Bacteria"/>
</dbReference>
<proteinExistence type="inferred from homology"/>
<dbReference type="Gene3D" id="2.160.10.10">
    <property type="entry name" value="Hexapeptide repeat proteins"/>
    <property type="match status" value="1"/>
</dbReference>
<dbReference type="FunFam" id="2.160.10.10:FF:000025">
    <property type="entry name" value="Hexapeptide-repeat containing-acetyltransferase"/>
    <property type="match status" value="1"/>
</dbReference>
<evidence type="ECO:0000256" key="4">
    <source>
        <dbReference type="ARBA" id="ARBA00022737"/>
    </source>
</evidence>
<feature type="domain" description="Maltose/galactoside acetyltransferase" evidence="8">
    <location>
        <begin position="5"/>
        <end position="59"/>
    </location>
</feature>
<evidence type="ECO:0000256" key="5">
    <source>
        <dbReference type="ARBA" id="ARBA00023315"/>
    </source>
</evidence>
<dbReference type="OrthoDB" id="9815592at2"/>
<comment type="similarity">
    <text evidence="1">Belongs to the transferase hexapeptide repeat family.</text>
</comment>
<gene>
    <name evidence="9" type="ordered locus">RLO149_c014690</name>
</gene>
<dbReference type="AlphaFoldDB" id="F7ZF35"/>
<keyword evidence="10" id="KW-1185">Reference proteome</keyword>
<organism evidence="9 10">
    <name type="scientific">Roseobacter litoralis (strain ATCC 49566 / DSM 6996 / JCM 21268 / NBRC 15278 / OCh 149)</name>
    <dbReference type="NCBI Taxonomy" id="391595"/>
    <lineage>
        <taxon>Bacteria</taxon>
        <taxon>Pseudomonadati</taxon>
        <taxon>Pseudomonadota</taxon>
        <taxon>Alphaproteobacteria</taxon>
        <taxon>Rhodobacterales</taxon>
        <taxon>Roseobacteraceae</taxon>
        <taxon>Roseobacter</taxon>
    </lineage>
</organism>
<dbReference type="RefSeq" id="WP_013961402.1">
    <property type="nucleotide sequence ID" value="NC_015730.1"/>
</dbReference>
<dbReference type="SUPFAM" id="SSF51161">
    <property type="entry name" value="Trimeric LpxA-like enzymes"/>
    <property type="match status" value="1"/>
</dbReference>
<keyword evidence="4" id="KW-0677">Repeat</keyword>
<keyword evidence="5" id="KW-0012">Acyltransferase</keyword>
<evidence type="ECO:0000313" key="9">
    <source>
        <dbReference type="EMBL" id="AEI93466.1"/>
    </source>
</evidence>
<dbReference type="InterPro" id="IPR001451">
    <property type="entry name" value="Hexapep"/>
</dbReference>
<dbReference type="InterPro" id="IPR011004">
    <property type="entry name" value="Trimer_LpxA-like_sf"/>
</dbReference>
<dbReference type="InterPro" id="IPR024688">
    <property type="entry name" value="Mac_dom"/>
</dbReference>
<keyword evidence="2" id="KW-0536">Nodulation</keyword>
<evidence type="ECO:0000313" key="10">
    <source>
        <dbReference type="Proteomes" id="UP000001353"/>
    </source>
</evidence>
<dbReference type="PROSITE" id="PS00101">
    <property type="entry name" value="HEXAPEP_TRANSFERASES"/>
    <property type="match status" value="1"/>
</dbReference>
<protein>
    <recommendedName>
        <fullName evidence="7">Nodulation protein L</fullName>
    </recommendedName>
</protein>
<evidence type="ECO:0000256" key="2">
    <source>
        <dbReference type="ARBA" id="ARBA00022458"/>
    </source>
</evidence>
<dbReference type="CDD" id="cd03357">
    <property type="entry name" value="LbH_MAT_GAT"/>
    <property type="match status" value="1"/>
</dbReference>
<dbReference type="Proteomes" id="UP000001353">
    <property type="component" value="Chromosome"/>
</dbReference>
<dbReference type="SMART" id="SM01266">
    <property type="entry name" value="Mac"/>
    <property type="match status" value="1"/>
</dbReference>
<dbReference type="GO" id="GO:0005829">
    <property type="term" value="C:cytosol"/>
    <property type="evidence" value="ECO:0007669"/>
    <property type="project" value="TreeGrafter"/>
</dbReference>
<evidence type="ECO:0000256" key="1">
    <source>
        <dbReference type="ARBA" id="ARBA00007274"/>
    </source>
</evidence>
<accession>F7ZF35</accession>
<dbReference type="PANTHER" id="PTHR23416">
    <property type="entry name" value="SIALIC ACID SYNTHASE-RELATED"/>
    <property type="match status" value="1"/>
</dbReference>
<dbReference type="Pfam" id="PF12464">
    <property type="entry name" value="Mac"/>
    <property type="match status" value="1"/>
</dbReference>
<dbReference type="EMBL" id="CP002623">
    <property type="protein sequence ID" value="AEI93466.1"/>
    <property type="molecule type" value="Genomic_DNA"/>
</dbReference>
<dbReference type="GO" id="GO:0008374">
    <property type="term" value="F:O-acyltransferase activity"/>
    <property type="evidence" value="ECO:0007669"/>
    <property type="project" value="TreeGrafter"/>
</dbReference>
<keyword evidence="3 9" id="KW-0808">Transferase</keyword>
<dbReference type="InterPro" id="IPR018357">
    <property type="entry name" value="Hexapep_transf_CS"/>
</dbReference>
<name>F7ZF35_ROSLO</name>
<dbReference type="STRING" id="391595.RLO149_c014690"/>
<evidence type="ECO:0000256" key="7">
    <source>
        <dbReference type="ARBA" id="ARBA00067695"/>
    </source>
</evidence>
<dbReference type="Pfam" id="PF00132">
    <property type="entry name" value="Hexapep"/>
    <property type="match status" value="1"/>
</dbReference>
<reference evidence="9 10" key="1">
    <citation type="journal article" date="2011" name="BMC Genomics">
        <title>Comparative genome analysis and genome-guided physiological analysis of Roseobacter litoralis.</title>
        <authorList>
            <person name="Kalhoefer D."/>
            <person name="Thole S."/>
            <person name="Voget S."/>
            <person name="Lehmann R."/>
            <person name="Liesegang H."/>
            <person name="Wollher A."/>
            <person name="Daniel R."/>
            <person name="Simon M."/>
            <person name="Brinkhoff T."/>
        </authorList>
    </citation>
    <scope>NUCLEOTIDE SEQUENCE [LARGE SCALE GENOMIC DNA]</scope>
    <source>
        <strain evidence="10">ATCC 49566 / DSM 6996 / JCM 21268 / NBRC 15278 / OCh 149</strain>
    </source>
</reference>
<evidence type="ECO:0000256" key="3">
    <source>
        <dbReference type="ARBA" id="ARBA00022679"/>
    </source>
</evidence>
<sequence>MTCEKDKMISGAFYQPGDPQLVRERARNQELQRRYNATTVSDQDTRITILDEWLGGRGENCALRTPFYADYGYNIHLGDNVFFNYGCVVLDVCEVRIGDMTQIGPYVQILTADHPRDAASRDAGLEFGQPVKIGRNVWIGGGALILPGVEIGDDAIVGAGAVVTRNVAQGVTVAGNPARPLVPHA</sequence>
<dbReference type="InterPro" id="IPR051159">
    <property type="entry name" value="Hexapeptide_acetyltransf"/>
</dbReference>